<dbReference type="EMBL" id="CADCTZ010000123">
    <property type="protein sequence ID" value="CAA9311941.1"/>
    <property type="molecule type" value="Genomic_DNA"/>
</dbReference>
<organism evidence="1">
    <name type="scientific">uncultured Microcoleus sp</name>
    <dbReference type="NCBI Taxonomy" id="259945"/>
    <lineage>
        <taxon>Bacteria</taxon>
        <taxon>Bacillati</taxon>
        <taxon>Cyanobacteriota</taxon>
        <taxon>Cyanophyceae</taxon>
        <taxon>Oscillatoriophycideae</taxon>
        <taxon>Oscillatoriales</taxon>
        <taxon>Microcoleaceae</taxon>
        <taxon>Microcoleus</taxon>
        <taxon>environmental samples</taxon>
    </lineage>
</organism>
<accession>A0A6J4KQP7</accession>
<protein>
    <submittedName>
        <fullName evidence="1">Uncharacterized protein</fullName>
    </submittedName>
</protein>
<proteinExistence type="predicted"/>
<evidence type="ECO:0000313" key="1">
    <source>
        <dbReference type="EMBL" id="CAA9311941.1"/>
    </source>
</evidence>
<reference evidence="1" key="1">
    <citation type="submission" date="2020-02" db="EMBL/GenBank/DDBJ databases">
        <authorList>
            <person name="Meier V. D."/>
        </authorList>
    </citation>
    <scope>NUCLEOTIDE SEQUENCE</scope>
    <source>
        <strain evidence="1">AVDCRST_MAG84</strain>
    </source>
</reference>
<sequence>MLSPKTYFCTINKFISPKRLMCQRSLAIYINNNYPEVPV</sequence>
<gene>
    <name evidence="1" type="ORF">AVDCRST_MAG84-832</name>
</gene>
<dbReference type="AlphaFoldDB" id="A0A6J4KQP7"/>
<name>A0A6J4KQP7_9CYAN</name>